<keyword evidence="7" id="KW-0694">RNA-binding</keyword>
<dbReference type="FunFam" id="2.40.50.100:FF:000073">
    <property type="entry name" value="Putative Exosome complex component RRP40"/>
    <property type="match status" value="1"/>
</dbReference>
<keyword evidence="4" id="KW-0963">Cytoplasm</keyword>
<dbReference type="SUPFAM" id="SSF54791">
    <property type="entry name" value="Eukaryotic type KH-domain (KH-domain type I)"/>
    <property type="match status" value="1"/>
</dbReference>
<dbReference type="GO" id="GO:0071051">
    <property type="term" value="P:poly(A)-dependent snoRNA 3'-end processing"/>
    <property type="evidence" value="ECO:0007669"/>
    <property type="project" value="TreeGrafter"/>
</dbReference>
<keyword evidence="8" id="KW-0539">Nucleus</keyword>
<dbReference type="InterPro" id="IPR049469">
    <property type="entry name" value="RRP40_KH-I"/>
</dbReference>
<evidence type="ECO:0000256" key="1">
    <source>
        <dbReference type="ARBA" id="ARBA00004496"/>
    </source>
</evidence>
<dbReference type="Pfam" id="PF21262">
    <property type="entry name" value="RRP40_S1"/>
    <property type="match status" value="1"/>
</dbReference>
<dbReference type="InterPro" id="IPR036612">
    <property type="entry name" value="KH_dom_type_1_sf"/>
</dbReference>
<dbReference type="Gene3D" id="2.40.50.100">
    <property type="match status" value="1"/>
</dbReference>
<dbReference type="InterPro" id="IPR004088">
    <property type="entry name" value="KH_dom_type_1"/>
</dbReference>
<dbReference type="AlphaFoldDB" id="A0A8H5I2W5"/>
<dbReference type="CDD" id="cd05790">
    <property type="entry name" value="S1_Rrp40"/>
    <property type="match status" value="1"/>
</dbReference>
<dbReference type="InterPro" id="IPR012340">
    <property type="entry name" value="NA-bd_OB-fold"/>
</dbReference>
<dbReference type="Proteomes" id="UP000522262">
    <property type="component" value="Unassembled WGS sequence"/>
</dbReference>
<comment type="caution">
    <text evidence="13">The sequence shown here is derived from an EMBL/GenBank/DDBJ whole genome shotgun (WGS) entry which is preliminary data.</text>
</comment>
<proteinExistence type="inferred from homology"/>
<comment type="similarity">
    <text evidence="3">Belongs to the RRP40 family.</text>
</comment>
<evidence type="ECO:0000313" key="14">
    <source>
        <dbReference type="Proteomes" id="UP000522262"/>
    </source>
</evidence>
<protein>
    <recommendedName>
        <fullName evidence="9">Ribosomal RNA-processing protein 40</fullName>
    </recommendedName>
</protein>
<evidence type="ECO:0000256" key="7">
    <source>
        <dbReference type="ARBA" id="ARBA00022884"/>
    </source>
</evidence>
<dbReference type="InterPro" id="IPR026699">
    <property type="entry name" value="Exosome_RNA_bind1/RRP40/RRP4"/>
</dbReference>
<dbReference type="GO" id="GO:0005730">
    <property type="term" value="C:nucleolus"/>
    <property type="evidence" value="ECO:0007669"/>
    <property type="project" value="UniProtKB-SubCell"/>
</dbReference>
<feature type="region of interest" description="Disordered" evidence="10">
    <location>
        <begin position="1"/>
        <end position="52"/>
    </location>
</feature>
<feature type="compositionally biased region" description="Polar residues" evidence="10">
    <location>
        <begin position="1"/>
        <end position="18"/>
    </location>
</feature>
<dbReference type="InterPro" id="IPR041054">
    <property type="entry name" value="Rrp40_N_euk"/>
</dbReference>
<dbReference type="Pfam" id="PF18311">
    <property type="entry name" value="Rrp40_N"/>
    <property type="match status" value="1"/>
</dbReference>
<dbReference type="FunFam" id="2.40.50.140:FF:000127">
    <property type="entry name" value="Exosome complex component RRP40"/>
    <property type="match status" value="1"/>
</dbReference>
<dbReference type="PANTHER" id="PTHR21321">
    <property type="entry name" value="PNAS-3 RELATED"/>
    <property type="match status" value="1"/>
</dbReference>
<dbReference type="GO" id="GO:0003723">
    <property type="term" value="F:RNA binding"/>
    <property type="evidence" value="ECO:0007669"/>
    <property type="project" value="UniProtKB-KW"/>
</dbReference>
<keyword evidence="6" id="KW-0271">Exosome</keyword>
<keyword evidence="14" id="KW-1185">Reference proteome</keyword>
<dbReference type="Pfam" id="PF15985">
    <property type="entry name" value="KH_6"/>
    <property type="match status" value="1"/>
</dbReference>
<dbReference type="GO" id="GO:0071034">
    <property type="term" value="P:CUT catabolic process"/>
    <property type="evidence" value="ECO:0007669"/>
    <property type="project" value="TreeGrafter"/>
</dbReference>
<dbReference type="InterPro" id="IPR037319">
    <property type="entry name" value="Rrp40_S1"/>
</dbReference>
<dbReference type="GO" id="GO:0000177">
    <property type="term" value="C:cytoplasmic exosome (RNase complex)"/>
    <property type="evidence" value="ECO:0007669"/>
    <property type="project" value="TreeGrafter"/>
</dbReference>
<feature type="domain" description="K Homology" evidence="11">
    <location>
        <begin position="234"/>
        <end position="289"/>
    </location>
</feature>
<evidence type="ECO:0000256" key="4">
    <source>
        <dbReference type="ARBA" id="ARBA00022490"/>
    </source>
</evidence>
<comment type="subcellular location">
    <subcellularLocation>
        <location evidence="1">Cytoplasm</location>
    </subcellularLocation>
    <subcellularLocation>
        <location evidence="2">Nucleus</location>
        <location evidence="2">Nucleolus</location>
    </subcellularLocation>
</comment>
<dbReference type="GO" id="GO:0004527">
    <property type="term" value="F:exonuclease activity"/>
    <property type="evidence" value="ECO:0007669"/>
    <property type="project" value="UniProtKB-KW"/>
</dbReference>
<evidence type="ECO:0000256" key="3">
    <source>
        <dbReference type="ARBA" id="ARBA00007841"/>
    </source>
</evidence>
<evidence type="ECO:0000256" key="10">
    <source>
        <dbReference type="SAM" id="MobiDB-lite"/>
    </source>
</evidence>
<feature type="domain" description="Exosome complex exonuclease Rrp40 N-terminal" evidence="12">
    <location>
        <begin position="105"/>
        <end position="140"/>
    </location>
</feature>
<accession>A0A8H5I2W5</accession>
<dbReference type="SUPFAM" id="SSF50249">
    <property type="entry name" value="Nucleic acid-binding proteins"/>
    <property type="match status" value="1"/>
</dbReference>
<evidence type="ECO:0000313" key="13">
    <source>
        <dbReference type="EMBL" id="KAF5528956.1"/>
    </source>
</evidence>
<gene>
    <name evidence="13" type="ORF">FMEXI_14447</name>
</gene>
<dbReference type="GO" id="GO:0000176">
    <property type="term" value="C:nuclear exosome (RNase complex)"/>
    <property type="evidence" value="ECO:0007669"/>
    <property type="project" value="TreeGrafter"/>
</dbReference>
<dbReference type="Gene3D" id="3.30.1370.10">
    <property type="entry name" value="K Homology domain, type 1"/>
    <property type="match status" value="1"/>
</dbReference>
<dbReference type="EMBL" id="JAAOAM010000729">
    <property type="protein sequence ID" value="KAF5528956.1"/>
    <property type="molecule type" value="Genomic_DNA"/>
</dbReference>
<evidence type="ECO:0000259" key="12">
    <source>
        <dbReference type="Pfam" id="PF18311"/>
    </source>
</evidence>
<evidence type="ECO:0000256" key="9">
    <source>
        <dbReference type="ARBA" id="ARBA00030615"/>
    </source>
</evidence>
<evidence type="ECO:0000256" key="6">
    <source>
        <dbReference type="ARBA" id="ARBA00022835"/>
    </source>
</evidence>
<name>A0A8H5I2W5_9HYPO</name>
<keyword evidence="13" id="KW-0378">Hydrolase</keyword>
<keyword evidence="13" id="KW-0269">Exonuclease</keyword>
<evidence type="ECO:0000256" key="5">
    <source>
        <dbReference type="ARBA" id="ARBA00022552"/>
    </source>
</evidence>
<evidence type="ECO:0000256" key="8">
    <source>
        <dbReference type="ARBA" id="ARBA00023242"/>
    </source>
</evidence>
<dbReference type="CDD" id="cd22526">
    <property type="entry name" value="KH-I_Rrp40"/>
    <property type="match status" value="1"/>
</dbReference>
<dbReference type="GO" id="GO:0000467">
    <property type="term" value="P:exonucleolytic trimming to generate mature 3'-end of 5.8S rRNA from tricistronic rRNA transcript (SSU-rRNA, 5.8S rRNA, LSU-rRNA)"/>
    <property type="evidence" value="ECO:0007669"/>
    <property type="project" value="TreeGrafter"/>
</dbReference>
<dbReference type="PANTHER" id="PTHR21321:SF1">
    <property type="entry name" value="EXOSOME COMPLEX COMPONENT RRP40"/>
    <property type="match status" value="1"/>
</dbReference>
<keyword evidence="13" id="KW-0540">Nuclease</keyword>
<dbReference type="Gene3D" id="2.40.50.140">
    <property type="entry name" value="Nucleic acid-binding proteins"/>
    <property type="match status" value="1"/>
</dbReference>
<reference evidence="13 14" key="1">
    <citation type="submission" date="2020-05" db="EMBL/GenBank/DDBJ databases">
        <title>Identification and distribution of gene clusters putatively required for synthesis of sphingolipid metabolism inhibitors in phylogenetically diverse species of the filamentous fungus Fusarium.</title>
        <authorList>
            <person name="Kim H.-S."/>
            <person name="Busman M."/>
            <person name="Brown D.W."/>
            <person name="Divon H."/>
            <person name="Uhlig S."/>
            <person name="Proctor R.H."/>
        </authorList>
    </citation>
    <scope>NUCLEOTIDE SEQUENCE [LARGE SCALE GENOMIC DNA]</scope>
    <source>
        <strain evidence="13 14">NRRL 53147</strain>
    </source>
</reference>
<dbReference type="GO" id="GO:0071038">
    <property type="term" value="P:TRAMP-dependent tRNA surveillance pathway"/>
    <property type="evidence" value="ECO:0007669"/>
    <property type="project" value="TreeGrafter"/>
</dbReference>
<sequence>MALSPPSSAQFNLVNPSSKGPPQPRQNRQQEQEQEQLSRNITEVPVPNVPMPSLPPLKPWSATKAKCRYLALLVMSPIMATDAVFVLPGDIIDPSLIPSHPKKPLRLGPGLRHVPPNDVVPTLAGQLVTDRQKNAIRVENARGKYIPRVGELVIGTVQRSAADLFYVTLSDYTAPALLPQLSFEGATKKTRPQLTAGALVYARIALANRHMDPEIECVSASTGKSEGLGPLTGGMLYTVSLGMARRLMMPKSVQEGRVVVLEELGNAGLQFETATGRNGKFWVDSENVKTVVAVGRAVLETDEKRLDVEEQKKLVRKIIKDLS</sequence>
<dbReference type="GO" id="GO:0034475">
    <property type="term" value="P:U4 snRNA 3'-end processing"/>
    <property type="evidence" value="ECO:0007669"/>
    <property type="project" value="TreeGrafter"/>
</dbReference>
<dbReference type="GO" id="GO:0071035">
    <property type="term" value="P:nuclear polyadenylation-dependent rRNA catabolic process"/>
    <property type="evidence" value="ECO:0007669"/>
    <property type="project" value="TreeGrafter"/>
</dbReference>
<keyword evidence="5" id="KW-0698">rRNA processing</keyword>
<evidence type="ECO:0000256" key="2">
    <source>
        <dbReference type="ARBA" id="ARBA00004604"/>
    </source>
</evidence>
<evidence type="ECO:0000259" key="11">
    <source>
        <dbReference type="Pfam" id="PF15985"/>
    </source>
</evidence>
<organism evidence="13 14">
    <name type="scientific">Fusarium mexicanum</name>
    <dbReference type="NCBI Taxonomy" id="751941"/>
    <lineage>
        <taxon>Eukaryota</taxon>
        <taxon>Fungi</taxon>
        <taxon>Dikarya</taxon>
        <taxon>Ascomycota</taxon>
        <taxon>Pezizomycotina</taxon>
        <taxon>Sordariomycetes</taxon>
        <taxon>Hypocreomycetidae</taxon>
        <taxon>Hypocreales</taxon>
        <taxon>Nectriaceae</taxon>
        <taxon>Fusarium</taxon>
        <taxon>Fusarium fujikuroi species complex</taxon>
    </lineage>
</organism>